<organism evidence="2 3">
    <name type="scientific">Cladophialophora psammophila CBS 110553</name>
    <dbReference type="NCBI Taxonomy" id="1182543"/>
    <lineage>
        <taxon>Eukaryota</taxon>
        <taxon>Fungi</taxon>
        <taxon>Dikarya</taxon>
        <taxon>Ascomycota</taxon>
        <taxon>Pezizomycotina</taxon>
        <taxon>Eurotiomycetes</taxon>
        <taxon>Chaetothyriomycetidae</taxon>
        <taxon>Chaetothyriales</taxon>
        <taxon>Herpotrichiellaceae</taxon>
        <taxon>Cladophialophora</taxon>
    </lineage>
</organism>
<dbReference type="AlphaFoldDB" id="W9WXP2"/>
<keyword evidence="3" id="KW-1185">Reference proteome</keyword>
<comment type="caution">
    <text evidence="2">The sequence shown here is derived from an EMBL/GenBank/DDBJ whole genome shotgun (WGS) entry which is preliminary data.</text>
</comment>
<proteinExistence type="predicted"/>
<feature type="compositionally biased region" description="Polar residues" evidence="1">
    <location>
        <begin position="444"/>
        <end position="454"/>
    </location>
</feature>
<evidence type="ECO:0000313" key="3">
    <source>
        <dbReference type="Proteomes" id="UP000019471"/>
    </source>
</evidence>
<dbReference type="HOGENOM" id="CLU_044603_0_0_1"/>
<dbReference type="Proteomes" id="UP000019471">
    <property type="component" value="Unassembled WGS sequence"/>
</dbReference>
<gene>
    <name evidence="2" type="ORF">A1O5_03880</name>
</gene>
<evidence type="ECO:0000313" key="2">
    <source>
        <dbReference type="EMBL" id="EXJ72733.1"/>
    </source>
</evidence>
<name>W9WXP2_9EURO</name>
<dbReference type="OrthoDB" id="4116881at2759"/>
<feature type="region of interest" description="Disordered" evidence="1">
    <location>
        <begin position="418"/>
        <end position="482"/>
    </location>
</feature>
<accession>W9WXP2</accession>
<reference evidence="2 3" key="1">
    <citation type="submission" date="2013-03" db="EMBL/GenBank/DDBJ databases">
        <title>The Genome Sequence of Cladophialophora psammophila CBS 110553.</title>
        <authorList>
            <consortium name="The Broad Institute Genomics Platform"/>
            <person name="Cuomo C."/>
            <person name="de Hoog S."/>
            <person name="Gorbushina A."/>
            <person name="Walker B."/>
            <person name="Young S.K."/>
            <person name="Zeng Q."/>
            <person name="Gargeya S."/>
            <person name="Fitzgerald M."/>
            <person name="Haas B."/>
            <person name="Abouelleil A."/>
            <person name="Allen A.W."/>
            <person name="Alvarado L."/>
            <person name="Arachchi H.M."/>
            <person name="Berlin A.M."/>
            <person name="Chapman S.B."/>
            <person name="Gainer-Dewar J."/>
            <person name="Goldberg J."/>
            <person name="Griggs A."/>
            <person name="Gujja S."/>
            <person name="Hansen M."/>
            <person name="Howarth C."/>
            <person name="Imamovic A."/>
            <person name="Ireland A."/>
            <person name="Larimer J."/>
            <person name="McCowan C."/>
            <person name="Murphy C."/>
            <person name="Pearson M."/>
            <person name="Poon T.W."/>
            <person name="Priest M."/>
            <person name="Roberts A."/>
            <person name="Saif S."/>
            <person name="Shea T."/>
            <person name="Sisk P."/>
            <person name="Sykes S."/>
            <person name="Wortman J."/>
            <person name="Nusbaum C."/>
            <person name="Birren B."/>
        </authorList>
    </citation>
    <scope>NUCLEOTIDE SEQUENCE [LARGE SCALE GENOMIC DNA]</scope>
    <source>
        <strain evidence="2 3">CBS 110553</strain>
    </source>
</reference>
<dbReference type="GeneID" id="19188607"/>
<protein>
    <submittedName>
        <fullName evidence="2">Uncharacterized protein</fullName>
    </submittedName>
</protein>
<evidence type="ECO:0000256" key="1">
    <source>
        <dbReference type="SAM" id="MobiDB-lite"/>
    </source>
</evidence>
<dbReference type="RefSeq" id="XP_007742680.1">
    <property type="nucleotide sequence ID" value="XM_007744490.1"/>
</dbReference>
<sequence>MSDSPRDTFHLNPPQSFAYTDFVIKAPLPRLPHGMPAETARRKYPRTRLKRLIRAVEARLGRHRCFFSELQPKDQKKESQFEVSKLYASYEVEHWPGALAQFDWTQFVMANIERDAMRNEYGPTVKLTLPILPASAVPIYQEMLRQERSESARMDANLGRITGVAYNGDIRTYPAGDSRRQALCDGPIQQHGLMRTSFMPLLSSSPNIRDALFEHSREELEELVRNDQLFRRACEYHQRIVQKDLRQMYRCYLRCIGRQPGMHLWTWLEVTHEARRLIKMTFIQQLKNWIQQQPSIKFDFQDVTETVLDLQLRYLTSRARHFDPIPTQASPQFQTELHRKHVIAAMLRQRRILREWTTSIARRSSVRDGERYRREGEHILDMWTGTVEEYETFNERNRKENTVTTAGMLPMATQLRVRPPRAQVQSHARVHEKQQSPDGAQLPLQVQGQAQVQMPAQGPEQPRTQIPVLMQAREQGHSKPQD</sequence>
<dbReference type="EMBL" id="AMGX01000005">
    <property type="protein sequence ID" value="EXJ72733.1"/>
    <property type="molecule type" value="Genomic_DNA"/>
</dbReference>